<dbReference type="RefSeq" id="WP_379518257.1">
    <property type="nucleotide sequence ID" value="NZ_JBHSPA010000040.1"/>
</dbReference>
<dbReference type="Pfam" id="PF00664">
    <property type="entry name" value="ABC_membrane"/>
    <property type="match status" value="1"/>
</dbReference>
<feature type="transmembrane region" description="Helical" evidence="7">
    <location>
        <begin position="56"/>
        <end position="77"/>
    </location>
</feature>
<dbReference type="SUPFAM" id="SSF52540">
    <property type="entry name" value="P-loop containing nucleoside triphosphate hydrolases"/>
    <property type="match status" value="1"/>
</dbReference>
<dbReference type="InterPro" id="IPR003439">
    <property type="entry name" value="ABC_transporter-like_ATP-bd"/>
</dbReference>
<keyword evidence="3" id="KW-0547">Nucleotide-binding</keyword>
<sequence>MGSAGNHDHVRVCHVRIWMAPQDDQVRGMIILYAAECPRSSSCPVIRLLYGHLRGYMGFLVATLALQLVQTLAGLYLLQVMADIIDTGVRRGDTSYILATGAGMLAIALVQMAASAGAAYCAGQVAVSVGRDLRSTIFHHVQTFSVNQVNRFGSSALITRSTSDVRNLQMLTQTTLNVALPAPVLGIGGVVLVMRQDPRLALLLLVAVPVMVACVALLFRRIRALVRRMQERVEGIHWVMREQIGGIRVIRAFVREAHERQRFVAANNELVQTSLRFSRAMALLSPMVMGVLNLSGVAVIWLGASLMASGSVRAGALTAVLTLLSQTMAAVMMALSLFVIAPRAAASAERIREVLATESTVLPPKAPRMMNTTPAGMLEIRDVTVGYPGAEEPVLRGVSLTAYPGQTTAIVGSTGSGKTTLVNLVPRLFDPASGDVLIDGVNVRELDPDELASVVGMVPQQSYLFSGTIASNLRFGDPDATDERLWEALSVAQAREFVEALPEGLAAPVAQGGGNFSGGQRQRLTIARALVAPRRVYLFDDAFSALDYGTDAAVRAGLAQAIGTATVVVVAQRISTVLHADQIVVLDQGQVVGAGTHAELAAHNTTYQEIVLSQAEPVGP</sequence>
<comment type="caution">
    <text evidence="10">The sequence shown here is derived from an EMBL/GenBank/DDBJ whole genome shotgun (WGS) entry which is preliminary data.</text>
</comment>
<feature type="domain" description="ABC transmembrane type-1" evidence="9">
    <location>
        <begin position="61"/>
        <end position="343"/>
    </location>
</feature>
<dbReference type="SMART" id="SM00382">
    <property type="entry name" value="AAA"/>
    <property type="match status" value="1"/>
</dbReference>
<dbReference type="InterPro" id="IPR027417">
    <property type="entry name" value="P-loop_NTPase"/>
</dbReference>
<dbReference type="InterPro" id="IPR036640">
    <property type="entry name" value="ABC1_TM_sf"/>
</dbReference>
<evidence type="ECO:0000256" key="3">
    <source>
        <dbReference type="ARBA" id="ARBA00022741"/>
    </source>
</evidence>
<dbReference type="SUPFAM" id="SSF90123">
    <property type="entry name" value="ABC transporter transmembrane region"/>
    <property type="match status" value="1"/>
</dbReference>
<feature type="transmembrane region" description="Helical" evidence="7">
    <location>
        <begin position="316"/>
        <end position="341"/>
    </location>
</feature>
<feature type="transmembrane region" description="Helical" evidence="7">
    <location>
        <begin position="176"/>
        <end position="194"/>
    </location>
</feature>
<dbReference type="Gene3D" id="1.20.1560.10">
    <property type="entry name" value="ABC transporter type 1, transmembrane domain"/>
    <property type="match status" value="1"/>
</dbReference>
<dbReference type="Proteomes" id="UP001596058">
    <property type="component" value="Unassembled WGS sequence"/>
</dbReference>
<evidence type="ECO:0000256" key="6">
    <source>
        <dbReference type="ARBA" id="ARBA00023136"/>
    </source>
</evidence>
<keyword evidence="11" id="KW-1185">Reference proteome</keyword>
<reference evidence="11" key="1">
    <citation type="journal article" date="2019" name="Int. J. Syst. Evol. Microbiol.">
        <title>The Global Catalogue of Microorganisms (GCM) 10K type strain sequencing project: providing services to taxonomists for standard genome sequencing and annotation.</title>
        <authorList>
            <consortium name="The Broad Institute Genomics Platform"/>
            <consortium name="The Broad Institute Genome Sequencing Center for Infectious Disease"/>
            <person name="Wu L."/>
            <person name="Ma J."/>
        </authorList>
    </citation>
    <scope>NUCLEOTIDE SEQUENCE [LARGE SCALE GENOMIC DNA]</scope>
    <source>
        <strain evidence="11">CCUG 53903</strain>
    </source>
</reference>
<dbReference type="InterPro" id="IPR011527">
    <property type="entry name" value="ABC1_TM_dom"/>
</dbReference>
<protein>
    <submittedName>
        <fullName evidence="10">ABC transporter ATP-binding protein</fullName>
    </submittedName>
</protein>
<dbReference type="PROSITE" id="PS50929">
    <property type="entry name" value="ABC_TM1F"/>
    <property type="match status" value="1"/>
</dbReference>
<accession>A0ABW1CU37</accession>
<evidence type="ECO:0000256" key="7">
    <source>
        <dbReference type="SAM" id="Phobius"/>
    </source>
</evidence>
<organism evidence="10 11">
    <name type="scientific">Nonomuraea insulae</name>
    <dbReference type="NCBI Taxonomy" id="1616787"/>
    <lineage>
        <taxon>Bacteria</taxon>
        <taxon>Bacillati</taxon>
        <taxon>Actinomycetota</taxon>
        <taxon>Actinomycetes</taxon>
        <taxon>Streptosporangiales</taxon>
        <taxon>Streptosporangiaceae</taxon>
        <taxon>Nonomuraea</taxon>
    </lineage>
</organism>
<evidence type="ECO:0000313" key="10">
    <source>
        <dbReference type="EMBL" id="MFC5828757.1"/>
    </source>
</evidence>
<keyword evidence="6 7" id="KW-0472">Membrane</keyword>
<evidence type="ECO:0000313" key="11">
    <source>
        <dbReference type="Proteomes" id="UP001596058"/>
    </source>
</evidence>
<name>A0ABW1CU37_9ACTN</name>
<feature type="domain" description="ABC transporter" evidence="8">
    <location>
        <begin position="378"/>
        <end position="613"/>
    </location>
</feature>
<dbReference type="PANTHER" id="PTHR43394:SF1">
    <property type="entry name" value="ATP-BINDING CASSETTE SUB-FAMILY B MEMBER 10, MITOCHONDRIAL"/>
    <property type="match status" value="1"/>
</dbReference>
<feature type="transmembrane region" description="Helical" evidence="7">
    <location>
        <begin position="282"/>
        <end position="304"/>
    </location>
</feature>
<evidence type="ECO:0000256" key="4">
    <source>
        <dbReference type="ARBA" id="ARBA00022840"/>
    </source>
</evidence>
<gene>
    <name evidence="10" type="ORF">ACFPZ3_33235</name>
</gene>
<evidence type="ECO:0000256" key="2">
    <source>
        <dbReference type="ARBA" id="ARBA00022692"/>
    </source>
</evidence>
<dbReference type="EMBL" id="JBHSPA010000040">
    <property type="protein sequence ID" value="MFC5828757.1"/>
    <property type="molecule type" value="Genomic_DNA"/>
</dbReference>
<evidence type="ECO:0000256" key="5">
    <source>
        <dbReference type="ARBA" id="ARBA00022989"/>
    </source>
</evidence>
<comment type="subcellular location">
    <subcellularLocation>
        <location evidence="1">Cell membrane</location>
        <topology evidence="1">Multi-pass membrane protein</topology>
    </subcellularLocation>
</comment>
<keyword evidence="4 10" id="KW-0067">ATP-binding</keyword>
<dbReference type="Gene3D" id="3.40.50.300">
    <property type="entry name" value="P-loop containing nucleotide triphosphate hydrolases"/>
    <property type="match status" value="1"/>
</dbReference>
<keyword evidence="2 7" id="KW-0812">Transmembrane</keyword>
<evidence type="ECO:0000259" key="9">
    <source>
        <dbReference type="PROSITE" id="PS50929"/>
    </source>
</evidence>
<dbReference type="PROSITE" id="PS00211">
    <property type="entry name" value="ABC_TRANSPORTER_1"/>
    <property type="match status" value="1"/>
</dbReference>
<evidence type="ECO:0000256" key="1">
    <source>
        <dbReference type="ARBA" id="ARBA00004651"/>
    </source>
</evidence>
<dbReference type="InterPro" id="IPR003593">
    <property type="entry name" value="AAA+_ATPase"/>
</dbReference>
<dbReference type="InterPro" id="IPR039421">
    <property type="entry name" value="Type_1_exporter"/>
</dbReference>
<keyword evidence="5 7" id="KW-1133">Transmembrane helix</keyword>
<dbReference type="InterPro" id="IPR017871">
    <property type="entry name" value="ABC_transporter-like_CS"/>
</dbReference>
<feature type="transmembrane region" description="Helical" evidence="7">
    <location>
        <begin position="97"/>
        <end position="121"/>
    </location>
</feature>
<dbReference type="CDD" id="cd18548">
    <property type="entry name" value="ABC_6TM_Tm287_like"/>
    <property type="match status" value="1"/>
</dbReference>
<dbReference type="PROSITE" id="PS50893">
    <property type="entry name" value="ABC_TRANSPORTER_2"/>
    <property type="match status" value="1"/>
</dbReference>
<proteinExistence type="predicted"/>
<evidence type="ECO:0000259" key="8">
    <source>
        <dbReference type="PROSITE" id="PS50893"/>
    </source>
</evidence>
<dbReference type="PANTHER" id="PTHR43394">
    <property type="entry name" value="ATP-DEPENDENT PERMEASE MDL1, MITOCHONDRIAL"/>
    <property type="match status" value="1"/>
</dbReference>
<dbReference type="Pfam" id="PF00005">
    <property type="entry name" value="ABC_tran"/>
    <property type="match status" value="1"/>
</dbReference>
<dbReference type="GO" id="GO:0005524">
    <property type="term" value="F:ATP binding"/>
    <property type="evidence" value="ECO:0007669"/>
    <property type="project" value="UniProtKB-KW"/>
</dbReference>
<feature type="transmembrane region" description="Helical" evidence="7">
    <location>
        <begin position="200"/>
        <end position="219"/>
    </location>
</feature>